<feature type="compositionally biased region" description="Gly residues" evidence="1">
    <location>
        <begin position="66"/>
        <end position="86"/>
    </location>
</feature>
<proteinExistence type="predicted"/>
<dbReference type="AlphaFoldDB" id="Q2R6P6"/>
<feature type="compositionally biased region" description="Low complexity" evidence="1">
    <location>
        <begin position="9"/>
        <end position="19"/>
    </location>
</feature>
<name>Q2R6P6_ORYSJ</name>
<feature type="region of interest" description="Disordered" evidence="1">
    <location>
        <begin position="66"/>
        <end position="100"/>
    </location>
</feature>
<sequence length="100" mass="10116">MEEAVVDLEAGSSGSVAEEAAVDLEPVGMEGDGGGREARAWRRRRRWIMNRGAWREAVAVGRRWLGGEGGGVGGGGGGGGAGGGGSREQTTKPDADGTHP</sequence>
<feature type="region of interest" description="Disordered" evidence="1">
    <location>
        <begin position="1"/>
        <end position="39"/>
    </location>
</feature>
<protein>
    <submittedName>
        <fullName evidence="2">Uncharacterized protein</fullName>
    </submittedName>
</protein>
<dbReference type="EMBL" id="AC136447">
    <property type="protein sequence ID" value="AAX96669.1"/>
    <property type="molecule type" value="Genomic_DNA"/>
</dbReference>
<gene>
    <name evidence="2" type="ordered locus">LOC_Os11g19320</name>
</gene>
<evidence type="ECO:0000256" key="1">
    <source>
        <dbReference type="SAM" id="MobiDB-lite"/>
    </source>
</evidence>
<dbReference type="Proteomes" id="UP000000763">
    <property type="component" value="Chromosome 11"/>
</dbReference>
<organism evidence="2 3">
    <name type="scientific">Oryza sativa subsp. japonica</name>
    <name type="common">Rice</name>
    <dbReference type="NCBI Taxonomy" id="39947"/>
    <lineage>
        <taxon>Eukaryota</taxon>
        <taxon>Viridiplantae</taxon>
        <taxon>Streptophyta</taxon>
        <taxon>Embryophyta</taxon>
        <taxon>Tracheophyta</taxon>
        <taxon>Spermatophyta</taxon>
        <taxon>Magnoliopsida</taxon>
        <taxon>Liliopsida</taxon>
        <taxon>Poales</taxon>
        <taxon>Poaceae</taxon>
        <taxon>BOP clade</taxon>
        <taxon>Oryzoideae</taxon>
        <taxon>Oryzeae</taxon>
        <taxon>Oryzinae</taxon>
        <taxon>Oryza</taxon>
        <taxon>Oryza sativa</taxon>
    </lineage>
</organism>
<accession>Q2R6P6</accession>
<evidence type="ECO:0000313" key="2">
    <source>
        <dbReference type="EMBL" id="AAX96669.1"/>
    </source>
</evidence>
<reference evidence="3" key="2">
    <citation type="journal article" date="2008" name="Nucleic Acids Res.">
        <title>The rice annotation project database (RAP-DB): 2008 update.</title>
        <authorList>
            <consortium name="The rice annotation project (RAP)"/>
        </authorList>
    </citation>
    <scope>GENOME REANNOTATION</scope>
    <source>
        <strain evidence="3">cv. Nipponbare</strain>
    </source>
</reference>
<feature type="compositionally biased region" description="Basic and acidic residues" evidence="1">
    <location>
        <begin position="89"/>
        <end position="100"/>
    </location>
</feature>
<reference evidence="3" key="1">
    <citation type="journal article" date="2005" name="Nature">
        <title>The map-based sequence of the rice genome.</title>
        <authorList>
            <consortium name="International rice genome sequencing project (IRGSP)"/>
            <person name="Matsumoto T."/>
            <person name="Wu J."/>
            <person name="Kanamori H."/>
            <person name="Katayose Y."/>
            <person name="Fujisawa M."/>
            <person name="Namiki N."/>
            <person name="Mizuno H."/>
            <person name="Yamamoto K."/>
            <person name="Antonio B.A."/>
            <person name="Baba T."/>
            <person name="Sakata K."/>
            <person name="Nagamura Y."/>
            <person name="Aoki H."/>
            <person name="Arikawa K."/>
            <person name="Arita K."/>
            <person name="Bito T."/>
            <person name="Chiden Y."/>
            <person name="Fujitsuka N."/>
            <person name="Fukunaka R."/>
            <person name="Hamada M."/>
            <person name="Harada C."/>
            <person name="Hayashi A."/>
            <person name="Hijishita S."/>
            <person name="Honda M."/>
            <person name="Hosokawa S."/>
            <person name="Ichikawa Y."/>
            <person name="Idonuma A."/>
            <person name="Iijima M."/>
            <person name="Ikeda M."/>
            <person name="Ikeno M."/>
            <person name="Ito K."/>
            <person name="Ito S."/>
            <person name="Ito T."/>
            <person name="Ito Y."/>
            <person name="Ito Y."/>
            <person name="Iwabuchi A."/>
            <person name="Kamiya K."/>
            <person name="Karasawa W."/>
            <person name="Kurita K."/>
            <person name="Katagiri S."/>
            <person name="Kikuta A."/>
            <person name="Kobayashi H."/>
            <person name="Kobayashi N."/>
            <person name="Machita K."/>
            <person name="Maehara T."/>
            <person name="Masukawa M."/>
            <person name="Mizubayashi T."/>
            <person name="Mukai Y."/>
            <person name="Nagasaki H."/>
            <person name="Nagata Y."/>
            <person name="Naito S."/>
            <person name="Nakashima M."/>
            <person name="Nakama Y."/>
            <person name="Nakamichi Y."/>
            <person name="Nakamura M."/>
            <person name="Meguro A."/>
            <person name="Negishi M."/>
            <person name="Ohta I."/>
            <person name="Ohta T."/>
            <person name="Okamoto M."/>
            <person name="Ono N."/>
            <person name="Saji S."/>
            <person name="Sakaguchi M."/>
            <person name="Sakai K."/>
            <person name="Shibata M."/>
            <person name="Shimokawa T."/>
            <person name="Song J."/>
            <person name="Takazaki Y."/>
            <person name="Terasawa K."/>
            <person name="Tsugane M."/>
            <person name="Tsuji K."/>
            <person name="Ueda S."/>
            <person name="Waki K."/>
            <person name="Yamagata H."/>
            <person name="Yamamoto M."/>
            <person name="Yamamoto S."/>
            <person name="Yamane H."/>
            <person name="Yoshiki S."/>
            <person name="Yoshihara R."/>
            <person name="Yukawa K."/>
            <person name="Zhong H."/>
            <person name="Yano M."/>
            <person name="Yuan Q."/>
            <person name="Ouyang S."/>
            <person name="Liu J."/>
            <person name="Jones K.M."/>
            <person name="Gansberger K."/>
            <person name="Moffat K."/>
            <person name="Hill J."/>
            <person name="Bera J."/>
            <person name="Fadrosh D."/>
            <person name="Jin S."/>
            <person name="Johri S."/>
            <person name="Kim M."/>
            <person name="Overton L."/>
            <person name="Reardon M."/>
            <person name="Tsitrin T."/>
            <person name="Vuong H."/>
            <person name="Weaver B."/>
            <person name="Ciecko A."/>
            <person name="Tallon L."/>
            <person name="Jackson J."/>
            <person name="Pai G."/>
            <person name="Aken S.V."/>
            <person name="Utterback T."/>
            <person name="Reidmuller S."/>
            <person name="Feldblyum T."/>
            <person name="Hsiao J."/>
            <person name="Zismann V."/>
            <person name="Iobst S."/>
            <person name="de Vazeille A.R."/>
            <person name="Buell C.R."/>
            <person name="Ying K."/>
            <person name="Li Y."/>
            <person name="Lu T."/>
            <person name="Huang Y."/>
            <person name="Zhao Q."/>
            <person name="Feng Q."/>
            <person name="Zhang L."/>
            <person name="Zhu J."/>
            <person name="Weng Q."/>
            <person name="Mu J."/>
            <person name="Lu Y."/>
            <person name="Fan D."/>
            <person name="Liu Y."/>
            <person name="Guan J."/>
            <person name="Zhang Y."/>
            <person name="Yu S."/>
            <person name="Liu X."/>
            <person name="Zhang Y."/>
            <person name="Hong G."/>
            <person name="Han B."/>
            <person name="Choisne N."/>
            <person name="Demange N."/>
            <person name="Orjeda G."/>
            <person name="Samain S."/>
            <person name="Cattolico L."/>
            <person name="Pelletier E."/>
            <person name="Couloux A."/>
            <person name="Segurens B."/>
            <person name="Wincker P."/>
            <person name="D'Hont A."/>
            <person name="Scarpelli C."/>
            <person name="Weissenbach J."/>
            <person name="Salanoubat M."/>
            <person name="Quetier F."/>
            <person name="Yu Y."/>
            <person name="Kim H.R."/>
            <person name="Rambo T."/>
            <person name="Currie J."/>
            <person name="Collura K."/>
            <person name="Luo M."/>
            <person name="Yang T."/>
            <person name="Ammiraju J.S.S."/>
            <person name="Engler F."/>
            <person name="Soderlund C."/>
            <person name="Wing R.A."/>
            <person name="Palmer L.E."/>
            <person name="de la Bastide M."/>
            <person name="Spiegel L."/>
            <person name="Nascimento L."/>
            <person name="Zutavern T."/>
            <person name="O'Shaughnessy A."/>
            <person name="Dike S."/>
            <person name="Dedhia N."/>
            <person name="Preston R."/>
            <person name="Balija V."/>
            <person name="McCombie W.R."/>
            <person name="Chow T."/>
            <person name="Chen H."/>
            <person name="Chung M."/>
            <person name="Chen C."/>
            <person name="Shaw J."/>
            <person name="Wu H."/>
            <person name="Hsiao K."/>
            <person name="Chao Y."/>
            <person name="Chu M."/>
            <person name="Cheng C."/>
            <person name="Hour A."/>
            <person name="Lee P."/>
            <person name="Lin S."/>
            <person name="Lin Y."/>
            <person name="Liou J."/>
            <person name="Liu S."/>
            <person name="Hsing Y."/>
            <person name="Raghuvanshi S."/>
            <person name="Mohanty A."/>
            <person name="Bharti A.K."/>
            <person name="Gaur A."/>
            <person name="Gupta V."/>
            <person name="Kumar D."/>
            <person name="Ravi V."/>
            <person name="Vij S."/>
            <person name="Kapur A."/>
            <person name="Khurana P."/>
            <person name="Khurana P."/>
            <person name="Khurana J.P."/>
            <person name="Tyagi A.K."/>
            <person name="Gaikwad K."/>
            <person name="Singh A."/>
            <person name="Dalal V."/>
            <person name="Srivastava S."/>
            <person name="Dixit A."/>
            <person name="Pal A.K."/>
            <person name="Ghazi I.A."/>
            <person name="Yadav M."/>
            <person name="Pandit A."/>
            <person name="Bhargava A."/>
            <person name="Sureshbabu K."/>
            <person name="Batra K."/>
            <person name="Sharma T.R."/>
            <person name="Mohapatra T."/>
            <person name="Singh N.K."/>
            <person name="Messing J."/>
            <person name="Nelson A.B."/>
            <person name="Fuks G."/>
            <person name="Kavchok S."/>
            <person name="Keizer G."/>
            <person name="Linton E."/>
            <person name="Llaca V."/>
            <person name="Song R."/>
            <person name="Tanyolac B."/>
            <person name="Young S."/>
            <person name="Ho-Il K."/>
            <person name="Hahn J.H."/>
            <person name="Sangsakoo G."/>
            <person name="Vanavichit A."/>
            <person name="de Mattos Luiz.A.T."/>
            <person name="Zimmer P.D."/>
            <person name="Malone G."/>
            <person name="Dellagostin O."/>
            <person name="de Oliveira A.C."/>
            <person name="Bevan M."/>
            <person name="Bancroft I."/>
            <person name="Minx P."/>
            <person name="Cordum H."/>
            <person name="Wilson R."/>
            <person name="Cheng Z."/>
            <person name="Jin W."/>
            <person name="Jiang J."/>
            <person name="Leong S.A."/>
            <person name="Iwama H."/>
            <person name="Gojobori T."/>
            <person name="Itoh T."/>
            <person name="Niimura Y."/>
            <person name="Fujii Y."/>
            <person name="Habara T."/>
            <person name="Sakai H."/>
            <person name="Sato Y."/>
            <person name="Wilson G."/>
            <person name="Kumar K."/>
            <person name="McCouch S."/>
            <person name="Juretic N."/>
            <person name="Hoen D."/>
            <person name="Wright S."/>
            <person name="Bruskiewich R."/>
            <person name="Bureau T."/>
            <person name="Miyao A."/>
            <person name="Hirochika H."/>
            <person name="Nishikawa T."/>
            <person name="Kadowaki K."/>
            <person name="Sugiura M."/>
            <person name="Burr B."/>
            <person name="Sasaki T."/>
        </authorList>
    </citation>
    <scope>NUCLEOTIDE SEQUENCE [LARGE SCALE GENOMIC DNA]</scope>
    <source>
        <strain evidence="3">cv. Nipponbare</strain>
    </source>
</reference>
<evidence type="ECO:0000313" key="3">
    <source>
        <dbReference type="Proteomes" id="UP000000763"/>
    </source>
</evidence>